<comment type="caution">
    <text evidence="1">The sequence shown here is derived from an EMBL/GenBank/DDBJ whole genome shotgun (WGS) entry which is preliminary data.</text>
</comment>
<organism evidence="1 2">
    <name type="scientific">Elysia marginata</name>
    <dbReference type="NCBI Taxonomy" id="1093978"/>
    <lineage>
        <taxon>Eukaryota</taxon>
        <taxon>Metazoa</taxon>
        <taxon>Spiralia</taxon>
        <taxon>Lophotrochozoa</taxon>
        <taxon>Mollusca</taxon>
        <taxon>Gastropoda</taxon>
        <taxon>Heterobranchia</taxon>
        <taxon>Euthyneura</taxon>
        <taxon>Panpulmonata</taxon>
        <taxon>Sacoglossa</taxon>
        <taxon>Placobranchoidea</taxon>
        <taxon>Plakobranchidae</taxon>
        <taxon>Elysia</taxon>
    </lineage>
</organism>
<sequence length="88" mass="10115">MYLSCREDGLHRSGVAIVLDKVTNKSLMEWEPVNNRIIRVRPYPKYTKTSTLQCYAPTDDSLEENKDEFYSQLQNVLSSVQSLISTLS</sequence>
<evidence type="ECO:0000313" key="2">
    <source>
        <dbReference type="Proteomes" id="UP000762676"/>
    </source>
</evidence>
<proteinExistence type="predicted"/>
<dbReference type="AlphaFoldDB" id="A0AAV4ICQ9"/>
<accession>A0AAV4ICQ9</accession>
<dbReference type="Proteomes" id="UP000762676">
    <property type="component" value="Unassembled WGS sequence"/>
</dbReference>
<gene>
    <name evidence="1" type="ORF">ElyMa_002986100</name>
</gene>
<dbReference type="EMBL" id="BMAT01006160">
    <property type="protein sequence ID" value="GFS07312.1"/>
    <property type="molecule type" value="Genomic_DNA"/>
</dbReference>
<evidence type="ECO:0000313" key="1">
    <source>
        <dbReference type="EMBL" id="GFS07312.1"/>
    </source>
</evidence>
<reference evidence="1 2" key="1">
    <citation type="journal article" date="2021" name="Elife">
        <title>Chloroplast acquisition without the gene transfer in kleptoplastic sea slugs, Plakobranchus ocellatus.</title>
        <authorList>
            <person name="Maeda T."/>
            <person name="Takahashi S."/>
            <person name="Yoshida T."/>
            <person name="Shimamura S."/>
            <person name="Takaki Y."/>
            <person name="Nagai Y."/>
            <person name="Toyoda A."/>
            <person name="Suzuki Y."/>
            <person name="Arimoto A."/>
            <person name="Ishii H."/>
            <person name="Satoh N."/>
            <person name="Nishiyama T."/>
            <person name="Hasebe M."/>
            <person name="Maruyama T."/>
            <person name="Minagawa J."/>
            <person name="Obokata J."/>
            <person name="Shigenobu S."/>
        </authorList>
    </citation>
    <scope>NUCLEOTIDE SEQUENCE [LARGE SCALE GENOMIC DNA]</scope>
</reference>
<protein>
    <submittedName>
        <fullName evidence="1">Craniofacial development protein 2-like</fullName>
    </submittedName>
</protein>
<name>A0AAV4ICQ9_9GAST</name>
<keyword evidence="2" id="KW-1185">Reference proteome</keyword>